<dbReference type="Pfam" id="PF02580">
    <property type="entry name" value="Tyr_Deacylase"/>
    <property type="match status" value="1"/>
</dbReference>
<dbReference type="Gene3D" id="3.50.80.10">
    <property type="entry name" value="D-tyrosyl-tRNA(Tyr) deacylase"/>
    <property type="match status" value="1"/>
</dbReference>
<evidence type="ECO:0000256" key="2">
    <source>
        <dbReference type="HAMAP-Rule" id="MF_00518"/>
    </source>
</evidence>
<organism evidence="3 4">
    <name type="scientific">Crateriforma conspicua</name>
    <dbReference type="NCBI Taxonomy" id="2527996"/>
    <lineage>
        <taxon>Bacteria</taxon>
        <taxon>Pseudomonadati</taxon>
        <taxon>Planctomycetota</taxon>
        <taxon>Planctomycetia</taxon>
        <taxon>Planctomycetales</taxon>
        <taxon>Planctomycetaceae</taxon>
        <taxon>Crateriforma</taxon>
    </lineage>
</organism>
<dbReference type="EC" id="3.1.1.96" evidence="2"/>
<comment type="catalytic activity">
    <reaction evidence="2">
        <text>glycyl-tRNA(Ala) + H2O = tRNA(Ala) + glycine + H(+)</text>
        <dbReference type="Rhea" id="RHEA:53744"/>
        <dbReference type="Rhea" id="RHEA-COMP:9657"/>
        <dbReference type="Rhea" id="RHEA-COMP:13640"/>
        <dbReference type="ChEBI" id="CHEBI:15377"/>
        <dbReference type="ChEBI" id="CHEBI:15378"/>
        <dbReference type="ChEBI" id="CHEBI:57305"/>
        <dbReference type="ChEBI" id="CHEBI:78442"/>
        <dbReference type="ChEBI" id="CHEBI:78522"/>
    </reaction>
</comment>
<comment type="caution">
    <text evidence="3">The sequence shown here is derived from an EMBL/GenBank/DDBJ whole genome shotgun (WGS) entry which is preliminary data.</text>
</comment>
<keyword evidence="4" id="KW-1185">Reference proteome</keyword>
<dbReference type="NCBIfam" id="TIGR00256">
    <property type="entry name" value="D-aminoacyl-tRNA deacylase"/>
    <property type="match status" value="1"/>
</dbReference>
<dbReference type="CDD" id="cd00563">
    <property type="entry name" value="Dtyr_deacylase"/>
    <property type="match status" value="1"/>
</dbReference>
<dbReference type="OrthoDB" id="9801395at2"/>
<comment type="function">
    <text evidence="2">An aminoacyl-tRNA editing enzyme that deacylates mischarged D-aminoacyl-tRNAs. Also deacylates mischarged glycyl-tRNA(Ala), protecting cells against glycine mischarging by AlaRS. Acts via tRNA-based rather than protein-based catalysis; rejects L-amino acids rather than detecting D-amino acids in the active site. By recycling D-aminoacyl-tRNA to D-amino acids and free tRNA molecules, this enzyme counteracts the toxicity associated with the formation of D-aminoacyl-tRNA entities in vivo and helps enforce protein L-homochirality.</text>
</comment>
<dbReference type="GO" id="GO:0051500">
    <property type="term" value="F:D-tyrosyl-tRNA(Tyr) deacylase activity"/>
    <property type="evidence" value="ECO:0007669"/>
    <property type="project" value="TreeGrafter"/>
</dbReference>
<dbReference type="EMBL" id="SJPL01000001">
    <property type="protein sequence ID" value="TWT70870.1"/>
    <property type="molecule type" value="Genomic_DNA"/>
</dbReference>
<evidence type="ECO:0000256" key="1">
    <source>
        <dbReference type="ARBA" id="ARBA00009673"/>
    </source>
</evidence>
<dbReference type="Proteomes" id="UP000317238">
    <property type="component" value="Unassembled WGS sequence"/>
</dbReference>
<dbReference type="InterPro" id="IPR023509">
    <property type="entry name" value="DTD-like_sf"/>
</dbReference>
<comment type="catalytic activity">
    <reaction evidence="2">
        <text>a D-aminoacyl-tRNA + H2O = a tRNA + a D-alpha-amino acid + H(+)</text>
        <dbReference type="Rhea" id="RHEA:13953"/>
        <dbReference type="Rhea" id="RHEA-COMP:10123"/>
        <dbReference type="Rhea" id="RHEA-COMP:10124"/>
        <dbReference type="ChEBI" id="CHEBI:15377"/>
        <dbReference type="ChEBI" id="CHEBI:15378"/>
        <dbReference type="ChEBI" id="CHEBI:59871"/>
        <dbReference type="ChEBI" id="CHEBI:78442"/>
        <dbReference type="ChEBI" id="CHEBI:79333"/>
        <dbReference type="EC" id="3.1.1.96"/>
    </reaction>
</comment>
<dbReference type="GO" id="GO:0106026">
    <property type="term" value="F:Gly-tRNA(Ala) deacylase activity"/>
    <property type="evidence" value="ECO:0007669"/>
    <property type="project" value="UniProtKB-UniRule"/>
</dbReference>
<evidence type="ECO:0000313" key="3">
    <source>
        <dbReference type="EMBL" id="TWT70870.1"/>
    </source>
</evidence>
<reference evidence="3 4" key="1">
    <citation type="submission" date="2019-02" db="EMBL/GenBank/DDBJ databases">
        <title>Deep-cultivation of Planctomycetes and their phenomic and genomic characterization uncovers novel biology.</title>
        <authorList>
            <person name="Wiegand S."/>
            <person name="Jogler M."/>
            <person name="Boedeker C."/>
            <person name="Pinto D."/>
            <person name="Vollmers J."/>
            <person name="Rivas-Marin E."/>
            <person name="Kohn T."/>
            <person name="Peeters S.H."/>
            <person name="Heuer A."/>
            <person name="Rast P."/>
            <person name="Oberbeckmann S."/>
            <person name="Bunk B."/>
            <person name="Jeske O."/>
            <person name="Meyerdierks A."/>
            <person name="Storesund J.E."/>
            <person name="Kallscheuer N."/>
            <person name="Luecker S."/>
            <person name="Lage O.M."/>
            <person name="Pohl T."/>
            <person name="Merkel B.J."/>
            <person name="Hornburger P."/>
            <person name="Mueller R.-W."/>
            <person name="Bruemmer F."/>
            <person name="Labrenz M."/>
            <person name="Spormann A.M."/>
            <person name="Op Den Camp H."/>
            <person name="Overmann J."/>
            <person name="Amann R."/>
            <person name="Jetten M.S.M."/>
            <person name="Mascher T."/>
            <person name="Medema M.H."/>
            <person name="Devos D.P."/>
            <person name="Kaster A.-K."/>
            <person name="Ovreas L."/>
            <person name="Rohde M."/>
            <person name="Galperin M.Y."/>
            <person name="Jogler C."/>
        </authorList>
    </citation>
    <scope>NUCLEOTIDE SEQUENCE [LARGE SCALE GENOMIC DNA]</scope>
    <source>
        <strain evidence="3 4">Pan14r</strain>
    </source>
</reference>
<evidence type="ECO:0000313" key="4">
    <source>
        <dbReference type="Proteomes" id="UP000317238"/>
    </source>
</evidence>
<dbReference type="GO" id="GO:0000049">
    <property type="term" value="F:tRNA binding"/>
    <property type="evidence" value="ECO:0007669"/>
    <property type="project" value="UniProtKB-UniRule"/>
</dbReference>
<comment type="subunit">
    <text evidence="2">Homodimer.</text>
</comment>
<comment type="subcellular location">
    <subcellularLocation>
        <location evidence="2">Cytoplasm</location>
    </subcellularLocation>
</comment>
<dbReference type="FunFam" id="3.50.80.10:FF:000001">
    <property type="entry name" value="D-aminoacyl-tRNA deacylase"/>
    <property type="match status" value="1"/>
</dbReference>
<accession>A0A5C5Y6J0</accession>
<gene>
    <name evidence="2 3" type="primary">dtd</name>
    <name evidence="3" type="ORF">Pan14r_31780</name>
</gene>
<comment type="similarity">
    <text evidence="1 2">Belongs to the DTD family.</text>
</comment>
<keyword evidence="2" id="KW-0694">RNA-binding</keyword>
<name>A0A5C5Y6J0_9PLAN</name>
<keyword evidence="2" id="KW-0963">Cytoplasm</keyword>
<dbReference type="GO" id="GO:0043908">
    <property type="term" value="F:Ser(Gly)-tRNA(Ala) hydrolase activity"/>
    <property type="evidence" value="ECO:0007669"/>
    <property type="project" value="UniProtKB-UniRule"/>
</dbReference>
<keyword evidence="2 3" id="KW-0378">Hydrolase</keyword>
<comment type="domain">
    <text evidence="2">A Gly-cisPro motif from one monomer fits into the active site of the other monomer to allow specific chiral rejection of L-amino acids.</text>
</comment>
<dbReference type="SUPFAM" id="SSF69500">
    <property type="entry name" value="DTD-like"/>
    <property type="match status" value="1"/>
</dbReference>
<dbReference type="PANTHER" id="PTHR10472:SF5">
    <property type="entry name" value="D-AMINOACYL-TRNA DEACYLASE 1"/>
    <property type="match status" value="1"/>
</dbReference>
<dbReference type="GO" id="GO:0019478">
    <property type="term" value="P:D-amino acid catabolic process"/>
    <property type="evidence" value="ECO:0007669"/>
    <property type="project" value="UniProtKB-UniRule"/>
</dbReference>
<dbReference type="PANTHER" id="PTHR10472">
    <property type="entry name" value="D-TYROSYL-TRNA TYR DEACYLASE"/>
    <property type="match status" value="1"/>
</dbReference>
<keyword evidence="2" id="KW-0820">tRNA-binding</keyword>
<protein>
    <recommendedName>
        <fullName evidence="2">D-aminoacyl-tRNA deacylase</fullName>
        <shortName evidence="2">DTD</shortName>
        <ecNumber evidence="2">3.1.1.96</ecNumber>
    </recommendedName>
    <alternativeName>
        <fullName evidence="2">Gly-tRNA(Ala) deacylase</fullName>
        <ecNumber evidence="2">3.1.1.-</ecNumber>
    </alternativeName>
</protein>
<dbReference type="RefSeq" id="WP_146439515.1">
    <property type="nucleotide sequence ID" value="NZ_SJPL01000001.1"/>
</dbReference>
<dbReference type="InterPro" id="IPR003732">
    <property type="entry name" value="Daa-tRNA_deacyls_DTD"/>
</dbReference>
<proteinExistence type="inferred from homology"/>
<dbReference type="GO" id="GO:0005737">
    <property type="term" value="C:cytoplasm"/>
    <property type="evidence" value="ECO:0007669"/>
    <property type="project" value="UniProtKB-SubCell"/>
</dbReference>
<dbReference type="AlphaFoldDB" id="A0A5C5Y6J0"/>
<sequence>MRLVIQRVTEATVSVDGKIVGRCGPGLMILVGVGQGDQAEHAEWLAKKCAELRIFDDGDGKMNQSILDIGGSALAISQFTLLGDCRKGRRPGFTDAADPAIANELYQHFVHRLVGQGVPTETGIFAADMKVTLTNDGPVTFILERG</sequence>
<dbReference type="HAMAP" id="MF_00518">
    <property type="entry name" value="Deacylase_Dtd"/>
    <property type="match status" value="1"/>
</dbReference>
<dbReference type="EC" id="3.1.1.-" evidence="2"/>
<feature type="short sequence motif" description="Gly-cisPro motif, important for rejection of L-amino acids" evidence="2">
    <location>
        <begin position="137"/>
        <end position="138"/>
    </location>
</feature>